<evidence type="ECO:0000313" key="4">
    <source>
        <dbReference type="Proteomes" id="UP000000844"/>
    </source>
</evidence>
<evidence type="ECO:0000256" key="1">
    <source>
        <dbReference type="SAM" id="MobiDB-lite"/>
    </source>
</evidence>
<dbReference type="InterPro" id="IPR036365">
    <property type="entry name" value="PGBD-like_sf"/>
</dbReference>
<dbReference type="InterPro" id="IPR036366">
    <property type="entry name" value="PGBDSf"/>
</dbReference>
<reference evidence="3 4" key="1">
    <citation type="journal article" date="2009" name="Stand. Genomic Sci.">
        <title>Complete genome sequence of Stackebrandtia nassauensis type strain (LLR-40K-21).</title>
        <authorList>
            <person name="Munk C."/>
            <person name="Lapidus A."/>
            <person name="Copeland A."/>
            <person name="Jando M."/>
            <person name="Mayilraj S."/>
            <person name="Glavina Del Rio T."/>
            <person name="Nolan M."/>
            <person name="Chen F."/>
            <person name="Lucas S."/>
            <person name="Tice H."/>
            <person name="Cheng J.F."/>
            <person name="Han C."/>
            <person name="Detter J.C."/>
            <person name="Bruce D."/>
            <person name="Goodwin L."/>
            <person name="Chain P."/>
            <person name="Pitluck S."/>
            <person name="Goker M."/>
            <person name="Ovchinikova G."/>
            <person name="Pati A."/>
            <person name="Ivanova N."/>
            <person name="Mavromatis K."/>
            <person name="Chen A."/>
            <person name="Palaniappan K."/>
            <person name="Land M."/>
            <person name="Hauser L."/>
            <person name="Chang Y.J."/>
            <person name="Jeffries C.D."/>
            <person name="Bristow J."/>
            <person name="Eisen J.A."/>
            <person name="Markowitz V."/>
            <person name="Hugenholtz P."/>
            <person name="Kyrpides N.C."/>
            <person name="Klenk H.P."/>
        </authorList>
    </citation>
    <scope>NUCLEOTIDE SEQUENCE [LARGE SCALE GENOMIC DNA]</scope>
    <source>
        <strain evidence="4">DSM 44728 / CIP 108903 / NRRL B-16338 / NBRC 102104 / LLR-40K-21</strain>
    </source>
</reference>
<dbReference type="EMBL" id="CP001778">
    <property type="protein sequence ID" value="ADD43621.1"/>
    <property type="molecule type" value="Genomic_DNA"/>
</dbReference>
<keyword evidence="4" id="KW-1185">Reference proteome</keyword>
<evidence type="ECO:0000313" key="3">
    <source>
        <dbReference type="EMBL" id="ADD43621.1"/>
    </source>
</evidence>
<dbReference type="AlphaFoldDB" id="D3PZT4"/>
<dbReference type="Proteomes" id="UP000000844">
    <property type="component" value="Chromosome"/>
</dbReference>
<dbReference type="SUPFAM" id="SSF47090">
    <property type="entry name" value="PGBD-like"/>
    <property type="match status" value="1"/>
</dbReference>
<organism evidence="3 4">
    <name type="scientific">Stackebrandtia nassauensis (strain DSM 44728 / CIP 108903 / NRRL B-16338 / NBRC 102104 / LLR-40K-21)</name>
    <dbReference type="NCBI Taxonomy" id="446470"/>
    <lineage>
        <taxon>Bacteria</taxon>
        <taxon>Bacillati</taxon>
        <taxon>Actinomycetota</taxon>
        <taxon>Actinomycetes</taxon>
        <taxon>Glycomycetales</taxon>
        <taxon>Glycomycetaceae</taxon>
        <taxon>Stackebrandtia</taxon>
    </lineage>
</organism>
<sequence>MTIPGARIMKGCHMAWRLARSLENLRREINQIAPHRSKVSDGTIGDGAHQSGPSDHNPNSSGVVCAFDATHDPDSGADMRKIAEHLRTKRHRAIKYVIFNRRIASAASGWRWTGYFGKNPHTQHMHVSVGRGPDGRSTGPYDDPGPWGLGTTRGDDVIGLRKGDSGERVKGLQAVLERAGFKVTVDGDYGPKTAAALLACRKSMGSTADDGNSVTGYAYAQLLTALARKQDD</sequence>
<feature type="compositionally biased region" description="Polar residues" evidence="1">
    <location>
        <begin position="51"/>
        <end position="62"/>
    </location>
</feature>
<dbReference type="eggNOG" id="COG3409">
    <property type="taxonomic scope" value="Bacteria"/>
</dbReference>
<feature type="region of interest" description="Disordered" evidence="1">
    <location>
        <begin position="33"/>
        <end position="62"/>
    </location>
</feature>
<dbReference type="Gene3D" id="1.10.101.10">
    <property type="entry name" value="PGBD-like superfamily/PGBD"/>
    <property type="match status" value="1"/>
</dbReference>
<gene>
    <name evidence="3" type="ordered locus">Snas_3969</name>
</gene>
<protein>
    <submittedName>
        <fullName evidence="3">Peptidoglycan-binding domain 1 protein</fullName>
    </submittedName>
</protein>
<feature type="region of interest" description="Disordered" evidence="1">
    <location>
        <begin position="130"/>
        <end position="153"/>
    </location>
</feature>
<dbReference type="KEGG" id="sna:Snas_3969"/>
<accession>D3PZT4</accession>
<feature type="domain" description="Peptidoglycan binding-like" evidence="2">
    <location>
        <begin position="165"/>
        <end position="207"/>
    </location>
</feature>
<dbReference type="STRING" id="446470.Snas_3969"/>
<dbReference type="Pfam" id="PF01471">
    <property type="entry name" value="PG_binding_1"/>
    <property type="match status" value="1"/>
</dbReference>
<evidence type="ECO:0000259" key="2">
    <source>
        <dbReference type="Pfam" id="PF01471"/>
    </source>
</evidence>
<name>D3PZT4_STANL</name>
<proteinExistence type="predicted"/>
<dbReference type="InterPro" id="IPR002477">
    <property type="entry name" value="Peptidoglycan-bd-like"/>
</dbReference>
<dbReference type="HOGENOM" id="CLU_1187951_0_0_11"/>